<organism evidence="10 11">
    <name type="scientific">Drechslerella dactyloides</name>
    <name type="common">Nematode-trapping fungus</name>
    <name type="synonym">Arthrobotrys dactyloides</name>
    <dbReference type="NCBI Taxonomy" id="74499"/>
    <lineage>
        <taxon>Eukaryota</taxon>
        <taxon>Fungi</taxon>
        <taxon>Dikarya</taxon>
        <taxon>Ascomycota</taxon>
        <taxon>Pezizomycotina</taxon>
        <taxon>Orbiliomycetes</taxon>
        <taxon>Orbiliales</taxon>
        <taxon>Orbiliaceae</taxon>
        <taxon>Drechslerella</taxon>
    </lineage>
</organism>
<reference evidence="10" key="1">
    <citation type="submission" date="2023-01" db="EMBL/GenBank/DDBJ databases">
        <title>The chitinases involved in constricting ring structure development in the nematode-trapping fungus Drechslerella dactyloides.</title>
        <authorList>
            <person name="Wang R."/>
            <person name="Zhang L."/>
            <person name="Tang P."/>
            <person name="Li S."/>
            <person name="Liang L."/>
        </authorList>
    </citation>
    <scope>NUCLEOTIDE SEQUENCE</scope>
    <source>
        <strain evidence="10">YMF1.00031</strain>
    </source>
</reference>
<keyword evidence="6" id="KW-0106">Calcium</keyword>
<evidence type="ECO:0000259" key="9">
    <source>
        <dbReference type="Pfam" id="PF22842"/>
    </source>
</evidence>
<dbReference type="GO" id="GO:0046872">
    <property type="term" value="F:metal ion binding"/>
    <property type="evidence" value="ECO:0007669"/>
    <property type="project" value="UniProtKB-KW"/>
</dbReference>
<name>A0AAD6NLX0_DREDA</name>
<dbReference type="PANTHER" id="PTHR40088">
    <property type="entry name" value="PECTATE LYASE (EUROFUNG)"/>
    <property type="match status" value="1"/>
</dbReference>
<evidence type="ECO:0000256" key="5">
    <source>
        <dbReference type="ARBA" id="ARBA00022729"/>
    </source>
</evidence>
<proteinExistence type="inferred from homology"/>
<evidence type="ECO:0000256" key="1">
    <source>
        <dbReference type="ARBA" id="ARBA00001913"/>
    </source>
</evidence>
<comment type="caution">
    <text evidence="10">The sequence shown here is derived from an EMBL/GenBank/DDBJ whole genome shotgun (WGS) entry which is preliminary data.</text>
</comment>
<sequence>MAKASHMHNAAVPAINLEDNCDYQNNYNFVHQDFFRSDNHDFVHIASPFAGIQKAVDTATPGCTIYIRGGTYKPSKNIQVGKSGTASQRYIVAAYPGEKVIIDGDNMTGTPAALDASLNNPDRGIFHIQNANYWTFKSLETPPRLINGPYGIYNRDASYNDFLDLITHDNYESGFQLEGNVAYCNVINLDSYMNRDPRKNGESADGLAIKQGRGAGNVVRGCRLWNNVDDGLDLWMFETPILIENTIAWGNGVNRWGFSPFEGDGNGFKLGGGDPDVPANHIVRNCFAFRNAVDGFTDNGNYGTLTLDHNTSWKNNGTGFDFADSPKKAWFETMYGLTGIRRGFAWAAFACTGVSAMQTMAFIGVRPLNQHLGLGDYYATFEAEGQSVVVHDKSMVGMDSVGRRTWSVTASPTMLGTVVIKSIWIDVTEPQDIKTMYTAEEYNNAGFKIEKNPHPVQFDTDFVTQSIILPPAEHIERTALGPWAPPKFYMCVSKKNYDYWVEDARDDGKPNPTRWGFSGATLNLDNLQPDSYCEAVEVFLLAYPEPTDKKLKHE</sequence>
<comment type="subcellular location">
    <subcellularLocation>
        <location evidence="2">Secreted</location>
    </subcellularLocation>
</comment>
<dbReference type="Pfam" id="PF22842">
    <property type="entry name" value="Pel9A-like_beta_helix"/>
    <property type="match status" value="1"/>
</dbReference>
<dbReference type="AlphaFoldDB" id="A0AAD6NLX0"/>
<evidence type="ECO:0000256" key="4">
    <source>
        <dbReference type="ARBA" id="ARBA00022723"/>
    </source>
</evidence>
<keyword evidence="4" id="KW-0479">Metal-binding</keyword>
<accession>A0AAD6NLX0</accession>
<protein>
    <recommendedName>
        <fullName evidence="9">Pel9A-like right handed beta-helix region domain-containing protein</fullName>
    </recommendedName>
</protein>
<gene>
    <name evidence="10" type="ORF">Dda_4293</name>
</gene>
<keyword evidence="7" id="KW-0456">Lyase</keyword>
<dbReference type="SUPFAM" id="SSF51126">
    <property type="entry name" value="Pectin lyase-like"/>
    <property type="match status" value="1"/>
</dbReference>
<dbReference type="Proteomes" id="UP001221413">
    <property type="component" value="Unassembled WGS sequence"/>
</dbReference>
<keyword evidence="5" id="KW-0732">Signal</keyword>
<dbReference type="GO" id="GO:0016837">
    <property type="term" value="F:carbon-oxygen lyase activity, acting on polysaccharides"/>
    <property type="evidence" value="ECO:0007669"/>
    <property type="project" value="TreeGrafter"/>
</dbReference>
<evidence type="ECO:0000313" key="11">
    <source>
        <dbReference type="Proteomes" id="UP001221413"/>
    </source>
</evidence>
<comment type="similarity">
    <text evidence="8">Belongs to the polysaccharide lyase 9 family.</text>
</comment>
<dbReference type="PANTHER" id="PTHR40088:SF1">
    <property type="entry name" value="PECTATE LYASE PEL9"/>
    <property type="match status" value="1"/>
</dbReference>
<keyword evidence="11" id="KW-1185">Reference proteome</keyword>
<evidence type="ECO:0000313" key="10">
    <source>
        <dbReference type="EMBL" id="KAJ6261623.1"/>
    </source>
</evidence>
<evidence type="ECO:0000256" key="6">
    <source>
        <dbReference type="ARBA" id="ARBA00022837"/>
    </source>
</evidence>
<evidence type="ECO:0000256" key="7">
    <source>
        <dbReference type="ARBA" id="ARBA00023239"/>
    </source>
</evidence>
<dbReference type="InterPro" id="IPR052052">
    <property type="entry name" value="Polysaccharide_Lyase_9"/>
</dbReference>
<dbReference type="InterPro" id="IPR011050">
    <property type="entry name" value="Pectin_lyase_fold/virulence"/>
</dbReference>
<evidence type="ECO:0000256" key="8">
    <source>
        <dbReference type="ARBA" id="ARBA00038263"/>
    </source>
</evidence>
<dbReference type="InterPro" id="IPR012334">
    <property type="entry name" value="Pectin_lyas_fold"/>
</dbReference>
<dbReference type="Gene3D" id="2.160.20.10">
    <property type="entry name" value="Single-stranded right-handed beta-helix, Pectin lyase-like"/>
    <property type="match status" value="1"/>
</dbReference>
<comment type="cofactor">
    <cofactor evidence="1">
        <name>Ca(2+)</name>
        <dbReference type="ChEBI" id="CHEBI:29108"/>
    </cofactor>
</comment>
<dbReference type="InterPro" id="IPR053868">
    <property type="entry name" value="Pel9A-like_beta_helix"/>
</dbReference>
<feature type="domain" description="Pel9A-like right handed beta-helix region" evidence="9">
    <location>
        <begin position="156"/>
        <end position="320"/>
    </location>
</feature>
<dbReference type="EMBL" id="JAQGDS010000004">
    <property type="protein sequence ID" value="KAJ6261623.1"/>
    <property type="molecule type" value="Genomic_DNA"/>
</dbReference>
<evidence type="ECO:0000256" key="2">
    <source>
        <dbReference type="ARBA" id="ARBA00004613"/>
    </source>
</evidence>
<keyword evidence="3" id="KW-0964">Secreted</keyword>
<dbReference type="GO" id="GO:0005576">
    <property type="term" value="C:extracellular region"/>
    <property type="evidence" value="ECO:0007669"/>
    <property type="project" value="UniProtKB-SubCell"/>
</dbReference>
<evidence type="ECO:0000256" key="3">
    <source>
        <dbReference type="ARBA" id="ARBA00022525"/>
    </source>
</evidence>